<dbReference type="Proteomes" id="UP000284644">
    <property type="component" value="Unassembled WGS sequence"/>
</dbReference>
<dbReference type="EMBL" id="QSKO01000002">
    <property type="protein sequence ID" value="RHE77848.1"/>
    <property type="molecule type" value="Genomic_DNA"/>
</dbReference>
<sequence length="319" mass="36908">MIFVDGIVKVRFCGKVVIQLRRCAFCQEKPNKSKDCADLGQKGLCVSVSSEDTCGNGFTPGVRFLELLIYILAKGILFRKRQSVGRIHMNLSILLTDFIDTKGMLKTYRFIPINQYNRIVVDRLSDICTDVKGNTDKDVGLLRVYNSDKCQLLSTTCKIKDFTDSYGKIFFCFEHMFIPVESSRYGSCGIYNFILPVDYRLTELHIVDPFDDNKNLKKKKHFKYDVFYDCESHIQVVQMQLRSARGNFSFILTGEACIDDGKNKFIDCKEQNIYLDEDIREFFFDDGIKKSFWKNLKESILLEPNFNGIGIDLKKLFQK</sequence>
<dbReference type="EMBL" id="QSJW01000018">
    <property type="protein sequence ID" value="RHE08363.1"/>
    <property type="molecule type" value="Genomic_DNA"/>
</dbReference>
<dbReference type="AlphaFoldDB" id="A0A396FP27"/>
<protein>
    <submittedName>
        <fullName evidence="1">Uncharacterized protein</fullName>
    </submittedName>
</protein>
<organism evidence="1 4">
    <name type="scientific">Blautia obeum</name>
    <dbReference type="NCBI Taxonomy" id="40520"/>
    <lineage>
        <taxon>Bacteria</taxon>
        <taxon>Bacillati</taxon>
        <taxon>Bacillota</taxon>
        <taxon>Clostridia</taxon>
        <taxon>Lachnospirales</taxon>
        <taxon>Lachnospiraceae</taxon>
        <taxon>Blautia</taxon>
    </lineage>
</organism>
<reference evidence="3 4" key="1">
    <citation type="submission" date="2018-08" db="EMBL/GenBank/DDBJ databases">
        <title>A genome reference for cultivated species of the human gut microbiota.</title>
        <authorList>
            <person name="Zou Y."/>
            <person name="Xue W."/>
            <person name="Luo G."/>
        </authorList>
    </citation>
    <scope>NUCLEOTIDE SEQUENCE [LARGE SCALE GENOMIC DNA]</scope>
    <source>
        <strain evidence="2 3">AM27-32LB</strain>
        <strain evidence="1 4">AM29-25AC</strain>
    </source>
</reference>
<comment type="caution">
    <text evidence="1">The sequence shown here is derived from an EMBL/GenBank/DDBJ whole genome shotgun (WGS) entry which is preliminary data.</text>
</comment>
<evidence type="ECO:0000313" key="1">
    <source>
        <dbReference type="EMBL" id="RHE08363.1"/>
    </source>
</evidence>
<name>A0A396FP27_9FIRM</name>
<dbReference type="Proteomes" id="UP000283928">
    <property type="component" value="Unassembled WGS sequence"/>
</dbReference>
<evidence type="ECO:0000313" key="4">
    <source>
        <dbReference type="Proteomes" id="UP000284644"/>
    </source>
</evidence>
<evidence type="ECO:0000313" key="2">
    <source>
        <dbReference type="EMBL" id="RHE77848.1"/>
    </source>
</evidence>
<proteinExistence type="predicted"/>
<gene>
    <name evidence="2" type="ORF">DW723_01385</name>
    <name evidence="1" type="ORF">DW767_18340</name>
</gene>
<evidence type="ECO:0000313" key="3">
    <source>
        <dbReference type="Proteomes" id="UP000283928"/>
    </source>
</evidence>
<accession>A0A396FP27</accession>